<proteinExistence type="predicted"/>
<sequence length="86" mass="9569">MFPTDDLTLTALEHALNTCRGEGRKLVAIVPTRDGGEYNLNQLLSFMSGDERDAATGWPIYYCEKDVIRALVARVRELEAQLAAKV</sequence>
<reference evidence="1 2" key="1">
    <citation type="journal article" date="2019" name="Emerg. Microbes Infect.">
        <title>Comprehensive subspecies identification of 175 nontuberculous mycobacteria species based on 7547 genomic profiles.</title>
        <authorList>
            <person name="Matsumoto Y."/>
            <person name="Kinjo T."/>
            <person name="Motooka D."/>
            <person name="Nabeya D."/>
            <person name="Jung N."/>
            <person name="Uechi K."/>
            <person name="Horii T."/>
            <person name="Iida T."/>
            <person name="Fujita J."/>
            <person name="Nakamura S."/>
        </authorList>
    </citation>
    <scope>NUCLEOTIDE SEQUENCE [LARGE SCALE GENOMIC DNA]</scope>
    <source>
        <strain evidence="1 2">JCM 6367</strain>
    </source>
</reference>
<dbReference type="EMBL" id="AP022598">
    <property type="protein sequence ID" value="BBY75734.1"/>
    <property type="molecule type" value="Genomic_DNA"/>
</dbReference>
<name>A0A7I7U310_MYCPF</name>
<gene>
    <name evidence="1" type="ORF">MPRF_26330</name>
</gene>
<accession>A0A7I7U310</accession>
<dbReference type="AlphaFoldDB" id="A0A7I7U310"/>
<protein>
    <submittedName>
        <fullName evidence="1">Uncharacterized protein</fullName>
    </submittedName>
</protein>
<dbReference type="RefSeq" id="WP_163766537.1">
    <property type="nucleotide sequence ID" value="NZ_AP022598.1"/>
</dbReference>
<organism evidence="1 2">
    <name type="scientific">Mycolicibacterium parafortuitum</name>
    <name type="common">Mycobacterium parafortuitum</name>
    <dbReference type="NCBI Taxonomy" id="39692"/>
    <lineage>
        <taxon>Bacteria</taxon>
        <taxon>Bacillati</taxon>
        <taxon>Actinomycetota</taxon>
        <taxon>Actinomycetes</taxon>
        <taxon>Mycobacteriales</taxon>
        <taxon>Mycobacteriaceae</taxon>
        <taxon>Mycolicibacterium</taxon>
    </lineage>
</organism>
<evidence type="ECO:0000313" key="1">
    <source>
        <dbReference type="EMBL" id="BBY75734.1"/>
    </source>
</evidence>
<dbReference type="Proteomes" id="UP000466554">
    <property type="component" value="Chromosome"/>
</dbReference>
<evidence type="ECO:0000313" key="2">
    <source>
        <dbReference type="Proteomes" id="UP000466554"/>
    </source>
</evidence>